<keyword evidence="1" id="KW-0472">Membrane</keyword>
<evidence type="ECO:0000256" key="1">
    <source>
        <dbReference type="SAM" id="Phobius"/>
    </source>
</evidence>
<proteinExistence type="predicted"/>
<reference evidence="3" key="1">
    <citation type="submission" date="2019-10" db="EMBL/GenBank/DDBJ databases">
        <title>Streptomyces sp. nov., a novel actinobacterium isolated from alkaline environment.</title>
        <authorList>
            <person name="Golinska P."/>
        </authorList>
    </citation>
    <scope>NUCLEOTIDE SEQUENCE [LARGE SCALE GENOMIC DNA]</scope>
    <source>
        <strain evidence="3">DSM 42118</strain>
    </source>
</reference>
<accession>A0A7W3Y3Y0</accession>
<keyword evidence="1" id="KW-1133">Transmembrane helix</keyword>
<protein>
    <submittedName>
        <fullName evidence="2">Uncharacterized protein</fullName>
    </submittedName>
</protein>
<comment type="caution">
    <text evidence="2">The sequence shown here is derived from an EMBL/GenBank/DDBJ whole genome shotgun (WGS) entry which is preliminary data.</text>
</comment>
<evidence type="ECO:0000313" key="3">
    <source>
        <dbReference type="Proteomes" id="UP000538929"/>
    </source>
</evidence>
<keyword evidence="3" id="KW-1185">Reference proteome</keyword>
<dbReference type="Proteomes" id="UP000538929">
    <property type="component" value="Unassembled WGS sequence"/>
</dbReference>
<sequence length="54" mass="5762">MGHRMYLTSATAALTALAEEGAEHGALNPWLVGGLVLAALLAMLWVTTLLNRDR</sequence>
<gene>
    <name evidence="2" type="ORF">FNQ90_22615</name>
</gene>
<keyword evidence="1" id="KW-0812">Transmembrane</keyword>
<dbReference type="EMBL" id="VKHT01001153">
    <property type="protein sequence ID" value="MBB0246835.1"/>
    <property type="molecule type" value="Genomic_DNA"/>
</dbReference>
<name>A0A7W3Y3Y0_9ACTN</name>
<dbReference type="AlphaFoldDB" id="A0A7W3Y3Y0"/>
<organism evidence="2 3">
    <name type="scientific">Streptomyces alkaliphilus</name>
    <dbReference type="NCBI Taxonomy" id="1472722"/>
    <lineage>
        <taxon>Bacteria</taxon>
        <taxon>Bacillati</taxon>
        <taxon>Actinomycetota</taxon>
        <taxon>Actinomycetes</taxon>
        <taxon>Kitasatosporales</taxon>
        <taxon>Streptomycetaceae</taxon>
        <taxon>Streptomyces</taxon>
    </lineage>
</organism>
<feature type="transmembrane region" description="Helical" evidence="1">
    <location>
        <begin position="28"/>
        <end position="50"/>
    </location>
</feature>
<evidence type="ECO:0000313" key="2">
    <source>
        <dbReference type="EMBL" id="MBB0246835.1"/>
    </source>
</evidence>